<feature type="compositionally biased region" description="Basic and acidic residues" evidence="17">
    <location>
        <begin position="549"/>
        <end position="573"/>
    </location>
</feature>
<evidence type="ECO:0000256" key="12">
    <source>
        <dbReference type="ARBA" id="ARBA00023043"/>
    </source>
</evidence>
<name>A0A162S5V2_9CRUS</name>
<keyword evidence="10 15" id="KW-0378">Hydrolase</keyword>
<evidence type="ECO:0000256" key="14">
    <source>
        <dbReference type="ARBA" id="ARBA00023136"/>
    </source>
</evidence>
<feature type="compositionally biased region" description="Basic residues" evidence="17">
    <location>
        <begin position="539"/>
        <end position="548"/>
    </location>
</feature>
<dbReference type="GO" id="GO:0005737">
    <property type="term" value="C:cytoplasm"/>
    <property type="evidence" value="ECO:0007669"/>
    <property type="project" value="UniProtKB-SubCell"/>
</dbReference>
<reference evidence="19 20" key="1">
    <citation type="submission" date="2016-03" db="EMBL/GenBank/DDBJ databases">
        <title>EvidentialGene: Evidence-directed Construction of Genes on Genomes.</title>
        <authorList>
            <person name="Gilbert D.G."/>
            <person name="Choi J.-H."/>
            <person name="Mockaitis K."/>
            <person name="Colbourne J."/>
            <person name="Pfrender M."/>
        </authorList>
    </citation>
    <scope>NUCLEOTIDE SEQUENCE [LARGE SCALE GENOMIC DNA]</scope>
    <source>
        <strain evidence="19 20">Xinb3</strain>
        <tissue evidence="19">Complete organism</tissue>
    </source>
</reference>
<evidence type="ECO:0000256" key="7">
    <source>
        <dbReference type="ARBA" id="ARBA00022722"/>
    </source>
</evidence>
<organism evidence="19 20">
    <name type="scientific">Daphnia magna</name>
    <dbReference type="NCBI Taxonomy" id="35525"/>
    <lineage>
        <taxon>Eukaryota</taxon>
        <taxon>Metazoa</taxon>
        <taxon>Ecdysozoa</taxon>
        <taxon>Arthropoda</taxon>
        <taxon>Crustacea</taxon>
        <taxon>Branchiopoda</taxon>
        <taxon>Diplostraca</taxon>
        <taxon>Cladocera</taxon>
        <taxon>Anomopoda</taxon>
        <taxon>Daphniidae</taxon>
        <taxon>Daphnia</taxon>
    </lineage>
</organism>
<keyword evidence="6" id="KW-0812">Transmembrane</keyword>
<accession>A0A162S5V2</accession>
<evidence type="ECO:0000256" key="9">
    <source>
        <dbReference type="ARBA" id="ARBA00022759"/>
    </source>
</evidence>
<evidence type="ECO:0000256" key="3">
    <source>
        <dbReference type="ARBA" id="ARBA00008789"/>
    </source>
</evidence>
<dbReference type="PROSITE" id="PS52044">
    <property type="entry name" value="VLRF1"/>
    <property type="match status" value="1"/>
</dbReference>
<evidence type="ECO:0000256" key="10">
    <source>
        <dbReference type="ARBA" id="ARBA00022801"/>
    </source>
</evidence>
<dbReference type="GO" id="GO:0016787">
    <property type="term" value="F:hydrolase activity"/>
    <property type="evidence" value="ECO:0007669"/>
    <property type="project" value="UniProtKB-KW"/>
</dbReference>
<dbReference type="InterPro" id="IPR047139">
    <property type="entry name" value="ANKZ1/VMS1"/>
</dbReference>
<dbReference type="GO" id="GO:0005886">
    <property type="term" value="C:plasma membrane"/>
    <property type="evidence" value="ECO:0007669"/>
    <property type="project" value="UniProtKB-ARBA"/>
</dbReference>
<comment type="similarity">
    <text evidence="4 15">Belongs to the ANKZF1/VMS1 family.</text>
</comment>
<comment type="domain">
    <text evidence="15">The VLRF1 domain mediates binding to the 60S ribosomal subunit.</text>
</comment>
<feature type="region of interest" description="Disordered" evidence="17">
    <location>
        <begin position="211"/>
        <end position="234"/>
    </location>
</feature>
<dbReference type="InterPro" id="IPR041175">
    <property type="entry name" value="VLRF1/Vms1"/>
</dbReference>
<dbReference type="InterPro" id="IPR018629">
    <property type="entry name" value="XK-rel"/>
</dbReference>
<feature type="compositionally biased region" description="Polar residues" evidence="17">
    <location>
        <begin position="1264"/>
        <end position="1283"/>
    </location>
</feature>
<evidence type="ECO:0000256" key="13">
    <source>
        <dbReference type="ARBA" id="ARBA00023054"/>
    </source>
</evidence>
<evidence type="ECO:0000256" key="6">
    <source>
        <dbReference type="ARBA" id="ARBA00022692"/>
    </source>
</evidence>
<evidence type="ECO:0000256" key="15">
    <source>
        <dbReference type="PROSITE-ProRule" id="PRU01389"/>
    </source>
</evidence>
<keyword evidence="20" id="KW-1185">Reference proteome</keyword>
<evidence type="ECO:0000256" key="11">
    <source>
        <dbReference type="ARBA" id="ARBA00022989"/>
    </source>
</evidence>
<dbReference type="PANTHER" id="PTHR16036">
    <property type="entry name" value="ANKYRIN REPEAT AND ZINC FINGER DOMAIN-CONTAINING PROTEIN 1"/>
    <property type="match status" value="1"/>
</dbReference>
<evidence type="ECO:0000256" key="2">
    <source>
        <dbReference type="ARBA" id="ARBA00004496"/>
    </source>
</evidence>
<keyword evidence="13" id="KW-0175">Coiled coil</keyword>
<dbReference type="Pfam" id="PF18826">
    <property type="entry name" value="bVLRF1"/>
    <property type="match status" value="1"/>
</dbReference>
<keyword evidence="5 15" id="KW-0963">Cytoplasm</keyword>
<feature type="active site" evidence="15">
    <location>
        <position position="218"/>
    </location>
</feature>
<protein>
    <recommendedName>
        <fullName evidence="16">XK-related protein</fullName>
    </recommendedName>
</protein>
<comment type="similarity">
    <text evidence="3 16">Belongs to the XK family.</text>
</comment>
<keyword evidence="14" id="KW-0472">Membrane</keyword>
<feature type="domain" description="VLRF1" evidence="18">
    <location>
        <begin position="175"/>
        <end position="319"/>
    </location>
</feature>
<evidence type="ECO:0000256" key="16">
    <source>
        <dbReference type="RuleBase" id="RU910716"/>
    </source>
</evidence>
<dbReference type="STRING" id="35525.A0A162S5V2"/>
<keyword evidence="9 15" id="KW-0255">Endonuclease</keyword>
<evidence type="ECO:0000313" key="19">
    <source>
        <dbReference type="EMBL" id="KZS21039.1"/>
    </source>
</evidence>
<dbReference type="Gene3D" id="1.25.40.20">
    <property type="entry name" value="Ankyrin repeat-containing domain"/>
    <property type="match status" value="1"/>
</dbReference>
<evidence type="ECO:0000256" key="1">
    <source>
        <dbReference type="ARBA" id="ARBA00004141"/>
    </source>
</evidence>
<comment type="caution">
    <text evidence="19">The sequence shown here is derived from an EMBL/GenBank/DDBJ whole genome shotgun (WGS) entry which is preliminary data.</text>
</comment>
<dbReference type="GO" id="GO:0004519">
    <property type="term" value="F:endonuclease activity"/>
    <property type="evidence" value="ECO:0007669"/>
    <property type="project" value="UniProtKB-KW"/>
</dbReference>
<evidence type="ECO:0000313" key="20">
    <source>
        <dbReference type="Proteomes" id="UP000076858"/>
    </source>
</evidence>
<dbReference type="InterPro" id="IPR013087">
    <property type="entry name" value="Znf_C2H2_type"/>
</dbReference>
<dbReference type="OrthoDB" id="6356248at2759"/>
<evidence type="ECO:0000256" key="8">
    <source>
        <dbReference type="ARBA" id="ARBA00022737"/>
    </source>
</evidence>
<dbReference type="Proteomes" id="UP000076858">
    <property type="component" value="Unassembled WGS sequence"/>
</dbReference>
<dbReference type="EMBL" id="LRGB01000084">
    <property type="protein sequence ID" value="KZS21039.1"/>
    <property type="molecule type" value="Genomic_DNA"/>
</dbReference>
<dbReference type="Pfam" id="PF09815">
    <property type="entry name" value="XK-related"/>
    <property type="match status" value="1"/>
</dbReference>
<feature type="region of interest" description="Disordered" evidence="17">
    <location>
        <begin position="537"/>
        <end position="573"/>
    </location>
</feature>
<proteinExistence type="inferred from homology"/>
<dbReference type="PROSITE" id="PS00028">
    <property type="entry name" value="ZINC_FINGER_C2H2_1"/>
    <property type="match status" value="1"/>
</dbReference>
<keyword evidence="7 15" id="KW-0540">Nuclease</keyword>
<dbReference type="InterPro" id="IPR036770">
    <property type="entry name" value="Ankyrin_rpt-contain_sf"/>
</dbReference>
<gene>
    <name evidence="19" type="ORF">APZ42_012135</name>
</gene>
<evidence type="ECO:0000256" key="17">
    <source>
        <dbReference type="SAM" id="MobiDB-lite"/>
    </source>
</evidence>
<comment type="subcellular location">
    <subcellularLocation>
        <location evidence="2">Cytoplasm</location>
    </subcellularLocation>
    <subcellularLocation>
        <location evidence="1 16">Membrane</location>
        <topology evidence="1 16">Multi-pass membrane protein</topology>
    </subcellularLocation>
</comment>
<evidence type="ECO:0000256" key="4">
    <source>
        <dbReference type="ARBA" id="ARBA00009262"/>
    </source>
</evidence>
<evidence type="ECO:0000256" key="5">
    <source>
        <dbReference type="ARBA" id="ARBA00022490"/>
    </source>
</evidence>
<sequence length="1283" mass="144445">MASSYKVKSVTDSLNQSEKKKRYILFNHQDISEIWNHLILSVAINELKNEDPSLLEEPIKTTDQIFGEELHCRTCLASFTEKDDYRLHYRDDLHRYNLKLKLIGKPPVSQQEFCEIEDGISSISGSDSDDDSSDRTVKTAVGTPKIYFQNQKGQKMAVYRCLLHSKKKSTSNEEELIQLIQNLPKQNMWAIIMLGGTEIVHHKTFHSYTVRAKQGGGQSSKDNKSGGGSHPKSAGASLRRYNEAAFAEHVQSLFICWCDVLKKCNVIFYRAASSNQTIMFGGKNPFFDRCDQRLRSIPFPTRRATLKEVRRVWLQLATIELVGKVETDEMHEGCLTEIITTTDNLKLDSESTDDELKVLELQRAKRMKKKIAAKNSSNIAIQSVEINGDDKDLFPGEKEIRESIFLAIKRGNSDLLDEEIEKLSEILDSYREEYQLDITDVLNHRLGDNCETLLHQSASMNKRAPFVWKLMDLGCDPSLSDASGRVPYMVASDKETRATFRRFMGANPERYDYVKAVIPSPLTEEIEKQKAEKLAEKRKLQKQAKKEKKTTEKAKMDEEKRKQEELRLAEEEKRKAEEDRARFVALSDREKRALAAERRLLANTNTAGLPTPVLVRCLVCGLDISGKVPFEYIFVAMSRANRKKMASVNQNPVLAPANNACKPNPSVKYTLCDGVVTVLSLVLYVADIVTDIILGVKYINAGYFEWGTLTLMLCILPSILTQCISLRWHQVDQTAISLPMAFSHVLLLGIVHRYAAILNLGVRKSQKKVFQANNQQALQLLCHYQSDVCLLRLFESFLESAPQLLLQLYVMYELDSWHPWTGISAMGSLLSLAWGPIQFRASSPASVEEIVCQAGVILGEQPIPSFSPVFMIRTLKHMNRKFSGVSLASALIEPVAVGTIKVESSGVPLENNNPHQGMLPYAGKTEVVAEVEHPKHLGASRSGGVKSLSDSRLLEITNTPFEARILKTKSDGELHMVNFLHPGKMVQTGLLCDEVDSKSESSCASVHDYENMVFVNVNRTDWGIRHWKSYSDIETSCHDNSVCKEREPLESSINSASSNDSTRVLPFVKLSMEEAIAQLKSLATHGHNVYQRPEENTATKLYEVIWLNETETTGSIVNPVRLCPTNGHNLSIITELSESNSTASNGSKSSLVQTVDTIINKSADDSSVEDEHLTYVEINFLSKLSEPSMETELNNELHESPKKRLARRHFSIIRDKFEDKSNQLVKKPNTNLIKINKENISMVNCTFKIHDSTSPIRQPVLTPKKQSTLSPESRIFSQSSLKC</sequence>
<feature type="region of interest" description="Disordered" evidence="17">
    <location>
        <begin position="1256"/>
        <end position="1283"/>
    </location>
</feature>
<evidence type="ECO:0000259" key="18">
    <source>
        <dbReference type="PROSITE" id="PS52044"/>
    </source>
</evidence>
<dbReference type="PANTHER" id="PTHR16036:SF2">
    <property type="entry name" value="TRNA ENDONUCLEASE ANKZF1"/>
    <property type="match status" value="1"/>
</dbReference>
<keyword evidence="12" id="KW-0040">ANK repeat</keyword>
<keyword evidence="8" id="KW-0677">Repeat</keyword>
<dbReference type="GO" id="GO:0036503">
    <property type="term" value="P:ERAD pathway"/>
    <property type="evidence" value="ECO:0007669"/>
    <property type="project" value="TreeGrafter"/>
</dbReference>
<keyword evidence="11" id="KW-1133">Transmembrane helix</keyword>